<dbReference type="Proteomes" id="UP000193834">
    <property type="component" value="Unassembled WGS sequence"/>
</dbReference>
<keyword evidence="2" id="KW-1133">Transmembrane helix</keyword>
<organism evidence="3 4">
    <name type="scientific">Paenibacillus aquistagni</name>
    <dbReference type="NCBI Taxonomy" id="1852522"/>
    <lineage>
        <taxon>Bacteria</taxon>
        <taxon>Bacillati</taxon>
        <taxon>Bacillota</taxon>
        <taxon>Bacilli</taxon>
        <taxon>Bacillales</taxon>
        <taxon>Paenibacillaceae</taxon>
        <taxon>Paenibacillus</taxon>
    </lineage>
</organism>
<gene>
    <name evidence="3" type="ORF">SAMN06295960_4082</name>
</gene>
<dbReference type="EMBL" id="FXAZ01000006">
    <property type="protein sequence ID" value="SMG55984.1"/>
    <property type="molecule type" value="Genomic_DNA"/>
</dbReference>
<keyword evidence="4" id="KW-1185">Reference proteome</keyword>
<evidence type="ECO:0000256" key="2">
    <source>
        <dbReference type="SAM" id="Phobius"/>
    </source>
</evidence>
<feature type="transmembrane region" description="Helical" evidence="2">
    <location>
        <begin position="112"/>
        <end position="132"/>
    </location>
</feature>
<feature type="transmembrane region" description="Helical" evidence="2">
    <location>
        <begin position="88"/>
        <end position="106"/>
    </location>
</feature>
<feature type="compositionally biased region" description="Polar residues" evidence="1">
    <location>
        <begin position="1"/>
        <end position="10"/>
    </location>
</feature>
<keyword evidence="2" id="KW-0472">Membrane</keyword>
<feature type="transmembrane region" description="Helical" evidence="2">
    <location>
        <begin position="156"/>
        <end position="175"/>
    </location>
</feature>
<name>A0A1X7LR56_9BACL</name>
<dbReference type="STRING" id="1852522.SAMN06295960_4082"/>
<proteinExistence type="predicted"/>
<feature type="transmembrane region" description="Helical" evidence="2">
    <location>
        <begin position="64"/>
        <end position="81"/>
    </location>
</feature>
<reference evidence="3 4" key="1">
    <citation type="submission" date="2017-04" db="EMBL/GenBank/DDBJ databases">
        <authorList>
            <person name="Afonso C.L."/>
            <person name="Miller P.J."/>
            <person name="Scott M.A."/>
            <person name="Spackman E."/>
            <person name="Goraichik I."/>
            <person name="Dimitrov K.M."/>
            <person name="Suarez D.L."/>
            <person name="Swayne D.E."/>
        </authorList>
    </citation>
    <scope>NUCLEOTIDE SEQUENCE [LARGE SCALE GENOMIC DNA]</scope>
    <source>
        <strain evidence="3 4">11</strain>
    </source>
</reference>
<sequence>MNNYRSGSSKNEQEEQFLKERMKKVERMQQESRGQGWFNANERPYAHAGEPPFMNSKPPRKSKFVAVMLGFFFPGMGHFYLGLMQRGLLMMMLLALDIVTIVYFSTSNDGTNVPLIVLLSLLLPVIYFYNLFDAMQNTDKVNTQALYGTSKSVKQGPWLGILLVVIGLMLMLFTIDPDWLRWLLRNGGSFAGAAVLIAGGIYLLYKESRFRP</sequence>
<protein>
    <recommendedName>
        <fullName evidence="5">TM2 domain-containing protein</fullName>
    </recommendedName>
</protein>
<evidence type="ECO:0008006" key="5">
    <source>
        <dbReference type="Google" id="ProtNLM"/>
    </source>
</evidence>
<feature type="transmembrane region" description="Helical" evidence="2">
    <location>
        <begin position="187"/>
        <end position="205"/>
    </location>
</feature>
<dbReference type="RefSeq" id="WP_085497378.1">
    <property type="nucleotide sequence ID" value="NZ_FXAZ01000006.1"/>
</dbReference>
<keyword evidence="2" id="KW-0812">Transmembrane</keyword>
<dbReference type="OrthoDB" id="82335at2"/>
<feature type="region of interest" description="Disordered" evidence="1">
    <location>
        <begin position="1"/>
        <end position="20"/>
    </location>
</feature>
<dbReference type="AlphaFoldDB" id="A0A1X7LR56"/>
<accession>A0A1X7LR56</accession>
<evidence type="ECO:0000256" key="1">
    <source>
        <dbReference type="SAM" id="MobiDB-lite"/>
    </source>
</evidence>
<feature type="compositionally biased region" description="Basic and acidic residues" evidence="1">
    <location>
        <begin position="11"/>
        <end position="20"/>
    </location>
</feature>
<evidence type="ECO:0000313" key="3">
    <source>
        <dbReference type="EMBL" id="SMG55984.1"/>
    </source>
</evidence>
<evidence type="ECO:0000313" key="4">
    <source>
        <dbReference type="Proteomes" id="UP000193834"/>
    </source>
</evidence>